<sequence length="139" mass="16376">MGLLFNDKKEFSEKVEKIFGDRDNYLVAFKANDLKTGLAKLMIIGGVYYTFDSSRTFILYFSPKGLYESEISNSTKRDFLLMPWNEIEDFEVDEKNNKAIISLRHLGKKVMYEVDFKGKIFEGNEERFVELKSKDWNRI</sequence>
<accession>A0A133PJD2</accession>
<evidence type="ECO:0000313" key="2">
    <source>
        <dbReference type="Proteomes" id="UP000070174"/>
    </source>
</evidence>
<gene>
    <name evidence="1" type="ORF">HMPREF3229_01662</name>
</gene>
<dbReference type="EMBL" id="LRQE01000041">
    <property type="protein sequence ID" value="KXA28666.1"/>
    <property type="molecule type" value="Genomic_DNA"/>
</dbReference>
<name>A0A133PJD2_9FIRM</name>
<comment type="caution">
    <text evidence="1">The sequence shown here is derived from an EMBL/GenBank/DDBJ whole genome shotgun (WGS) entry which is preliminary data.</text>
</comment>
<reference evidence="1 2" key="1">
    <citation type="submission" date="2016-01" db="EMBL/GenBank/DDBJ databases">
        <authorList>
            <person name="Oliw E.H."/>
        </authorList>
    </citation>
    <scope>NUCLEOTIDE SEQUENCE [LARGE SCALE GENOMIC DNA]</scope>
    <source>
        <strain evidence="1 2">CMW7756A</strain>
    </source>
</reference>
<organism evidence="1">
    <name type="scientific">Peptoniphilus harei</name>
    <dbReference type="NCBI Taxonomy" id="54005"/>
    <lineage>
        <taxon>Bacteria</taxon>
        <taxon>Bacillati</taxon>
        <taxon>Bacillota</taxon>
        <taxon>Tissierellia</taxon>
        <taxon>Tissierellales</taxon>
        <taxon>Peptoniphilaceae</taxon>
        <taxon>Peptoniphilus</taxon>
    </lineage>
</organism>
<dbReference type="RefSeq" id="WP_060800632.1">
    <property type="nucleotide sequence ID" value="NZ_KQ957105.1"/>
</dbReference>
<proteinExistence type="predicted"/>
<dbReference type="AlphaFoldDB" id="A0A133PJD2"/>
<dbReference type="Proteomes" id="UP000070174">
    <property type="component" value="Unassembled WGS sequence"/>
</dbReference>
<dbReference type="PATRIC" id="fig|54005.3.peg.1625"/>
<protein>
    <submittedName>
        <fullName evidence="1">Uncharacterized protein</fullName>
    </submittedName>
</protein>
<evidence type="ECO:0000313" key="1">
    <source>
        <dbReference type="EMBL" id="KXA28666.1"/>
    </source>
</evidence>